<dbReference type="GO" id="GO:0010124">
    <property type="term" value="P:phenylacetate catabolic process"/>
    <property type="evidence" value="ECO:0007669"/>
    <property type="project" value="TreeGrafter"/>
</dbReference>
<dbReference type="InterPro" id="IPR020617">
    <property type="entry name" value="Thiolase_C"/>
</dbReference>
<dbReference type="GO" id="GO:0003985">
    <property type="term" value="F:acetyl-CoA C-acetyltransferase activity"/>
    <property type="evidence" value="ECO:0007669"/>
    <property type="project" value="UniProtKB-EC"/>
</dbReference>
<dbReference type="InterPro" id="IPR020610">
    <property type="entry name" value="Thiolase_AS"/>
</dbReference>
<comment type="subcellular location">
    <subcellularLocation>
        <location evidence="1">Peroxisome</location>
    </subcellularLocation>
</comment>
<dbReference type="InterPro" id="IPR002155">
    <property type="entry name" value="Thiolase"/>
</dbReference>
<evidence type="ECO:0000256" key="8">
    <source>
        <dbReference type="ARBA" id="ARBA00023315"/>
    </source>
</evidence>
<dbReference type="SUPFAM" id="SSF53901">
    <property type="entry name" value="Thiolase-like"/>
    <property type="match status" value="2"/>
</dbReference>
<accession>A0A1I0RT56</accession>
<evidence type="ECO:0000256" key="13">
    <source>
        <dbReference type="RuleBase" id="RU003557"/>
    </source>
</evidence>
<dbReference type="GO" id="GO:0005737">
    <property type="term" value="C:cytoplasm"/>
    <property type="evidence" value="ECO:0007669"/>
    <property type="project" value="UniProtKB-ARBA"/>
</dbReference>
<dbReference type="AlphaFoldDB" id="A0A1I0RT56"/>
<dbReference type="RefSeq" id="WP_092457702.1">
    <property type="nucleotide sequence ID" value="NZ_FOJI01000022.1"/>
</dbReference>
<dbReference type="CDD" id="cd00751">
    <property type="entry name" value="thiolase"/>
    <property type="match status" value="1"/>
</dbReference>
<evidence type="ECO:0000256" key="5">
    <source>
        <dbReference type="ARBA" id="ARBA00022946"/>
    </source>
</evidence>
<keyword evidence="17" id="KW-1185">Reference proteome</keyword>
<dbReference type="EC" id="2.3.1.16" evidence="9"/>
<evidence type="ECO:0000256" key="3">
    <source>
        <dbReference type="ARBA" id="ARBA00022679"/>
    </source>
</evidence>
<dbReference type="Pfam" id="PF00108">
    <property type="entry name" value="Thiolase_N"/>
    <property type="match status" value="1"/>
</dbReference>
<keyword evidence="3 13" id="KW-0808">Transferase</keyword>
<evidence type="ECO:0000256" key="12">
    <source>
        <dbReference type="PIRSR" id="PIRSR000429-1"/>
    </source>
</evidence>
<feature type="domain" description="Thiolase N-terminal" evidence="14">
    <location>
        <begin position="5"/>
        <end position="258"/>
    </location>
</feature>
<dbReference type="Proteomes" id="UP000199701">
    <property type="component" value="Unassembled WGS sequence"/>
</dbReference>
<evidence type="ECO:0000313" key="16">
    <source>
        <dbReference type="EMBL" id="SEW44511.1"/>
    </source>
</evidence>
<dbReference type="STRING" id="99656.SAMN05421659_12258"/>
<dbReference type="PROSITE" id="PS00737">
    <property type="entry name" value="THIOLASE_2"/>
    <property type="match status" value="1"/>
</dbReference>
<evidence type="ECO:0000259" key="15">
    <source>
        <dbReference type="Pfam" id="PF02803"/>
    </source>
</evidence>
<dbReference type="InterPro" id="IPR020616">
    <property type="entry name" value="Thiolase_N"/>
</dbReference>
<dbReference type="PIRSF" id="PIRSF000429">
    <property type="entry name" value="Ac-CoA_Ac_transf"/>
    <property type="match status" value="1"/>
</dbReference>
<evidence type="ECO:0000256" key="11">
    <source>
        <dbReference type="ARBA" id="ARBA00051550"/>
    </source>
</evidence>
<evidence type="ECO:0000256" key="4">
    <source>
        <dbReference type="ARBA" id="ARBA00022832"/>
    </source>
</evidence>
<name>A0A1I0RT56_9FIRM</name>
<dbReference type="GO" id="GO:0006635">
    <property type="term" value="P:fatty acid beta-oxidation"/>
    <property type="evidence" value="ECO:0007669"/>
    <property type="project" value="TreeGrafter"/>
</dbReference>
<evidence type="ECO:0000256" key="9">
    <source>
        <dbReference type="ARBA" id="ARBA00024073"/>
    </source>
</evidence>
<dbReference type="FunFam" id="3.40.47.10:FF:000010">
    <property type="entry name" value="Acetyl-CoA acetyltransferase (Thiolase)"/>
    <property type="match status" value="1"/>
</dbReference>
<dbReference type="OrthoDB" id="9764892at2"/>
<keyword evidence="5" id="KW-0809">Transit peptide</keyword>
<feature type="domain" description="Thiolase C-terminal" evidence="15">
    <location>
        <begin position="267"/>
        <end position="387"/>
    </location>
</feature>
<evidence type="ECO:0000256" key="7">
    <source>
        <dbReference type="ARBA" id="ARBA00023140"/>
    </source>
</evidence>
<dbReference type="PANTHER" id="PTHR43853">
    <property type="entry name" value="3-KETOACYL-COA THIOLASE, PEROXISOMAL"/>
    <property type="match status" value="1"/>
</dbReference>
<dbReference type="Gene3D" id="3.40.47.10">
    <property type="match status" value="2"/>
</dbReference>
<sequence>MENDVVIVSAVRTAVGKYAGTLAPCKDYELGGIVIKEAIRRAGLSGNEIDDVYFGNLLGVPGNVAKVAAMAAGLPDHVPAVTIDRQCASSLEALSIATAMIRSGMGEVYIVGGCESMTNRPYYMAKQTRGYDGNPPHFLGNMFVPEVGFEQIGMGDTAENILDEYDISREELDQYAYESHQKALAAIEHQVFKNQIVPVEILEKKRSICFDLDEGPRIETSPEKLAKLRPLFRTGGKVTAGNSCSMNDGASALVVMSRRKANQLGCKIMVSVHSAAAVGLDYKKMGLGPIYAVEKLLAKTGIKKEEIDLIELNEAFASQSIACLRTLNFNRDIVNVNGGAIALGHPLSATGAILITKLIYEMKRRKVKNGLVTMCIGGGQGMAMLIQNEDE</sequence>
<keyword evidence="6" id="KW-0443">Lipid metabolism</keyword>
<gene>
    <name evidence="16" type="ORF">SAMN05421659_12258</name>
</gene>
<dbReference type="InterPro" id="IPR050215">
    <property type="entry name" value="Thiolase-like_sf_Thiolase"/>
</dbReference>
<dbReference type="Pfam" id="PF02803">
    <property type="entry name" value="Thiolase_C"/>
    <property type="match status" value="1"/>
</dbReference>
<dbReference type="InterPro" id="IPR016039">
    <property type="entry name" value="Thiolase-like"/>
</dbReference>
<protein>
    <recommendedName>
        <fullName evidence="10">Acetyl-CoA acetyltransferase</fullName>
        <ecNumber evidence="9">2.3.1.16</ecNumber>
    </recommendedName>
</protein>
<keyword evidence="8 13" id="KW-0012">Acyltransferase</keyword>
<organism evidence="16 17">
    <name type="scientific">[Clostridium] fimetarium</name>
    <dbReference type="NCBI Taxonomy" id="99656"/>
    <lineage>
        <taxon>Bacteria</taxon>
        <taxon>Bacillati</taxon>
        <taxon>Bacillota</taxon>
        <taxon>Clostridia</taxon>
        <taxon>Lachnospirales</taxon>
        <taxon>Lachnospiraceae</taxon>
    </lineage>
</organism>
<evidence type="ECO:0000256" key="2">
    <source>
        <dbReference type="ARBA" id="ARBA00010982"/>
    </source>
</evidence>
<keyword evidence="7" id="KW-0576">Peroxisome</keyword>
<reference evidence="16 17" key="1">
    <citation type="submission" date="2016-10" db="EMBL/GenBank/DDBJ databases">
        <authorList>
            <person name="de Groot N.N."/>
        </authorList>
    </citation>
    <scope>NUCLEOTIDE SEQUENCE [LARGE SCALE GENOMIC DNA]</scope>
    <source>
        <strain evidence="16 17">DSM 9179</strain>
    </source>
</reference>
<dbReference type="PROSITE" id="PS00099">
    <property type="entry name" value="THIOLASE_3"/>
    <property type="match status" value="1"/>
</dbReference>
<comment type="catalytic activity">
    <reaction evidence="11">
        <text>2 acetyl-CoA = acetoacetyl-CoA + CoA</text>
        <dbReference type="Rhea" id="RHEA:21036"/>
        <dbReference type="ChEBI" id="CHEBI:57286"/>
        <dbReference type="ChEBI" id="CHEBI:57287"/>
        <dbReference type="ChEBI" id="CHEBI:57288"/>
        <dbReference type="EC" id="2.3.1.9"/>
    </reaction>
</comment>
<dbReference type="InterPro" id="IPR020613">
    <property type="entry name" value="Thiolase_CS"/>
</dbReference>
<dbReference type="EMBL" id="FOJI01000022">
    <property type="protein sequence ID" value="SEW44511.1"/>
    <property type="molecule type" value="Genomic_DNA"/>
</dbReference>
<dbReference type="PANTHER" id="PTHR43853:SF8">
    <property type="entry name" value="3-KETOACYL-COA THIOLASE, PEROXISOMAL"/>
    <property type="match status" value="1"/>
</dbReference>
<evidence type="ECO:0000256" key="10">
    <source>
        <dbReference type="ARBA" id="ARBA00044137"/>
    </source>
</evidence>
<keyword evidence="4" id="KW-0276">Fatty acid metabolism</keyword>
<evidence type="ECO:0000256" key="6">
    <source>
        <dbReference type="ARBA" id="ARBA00023098"/>
    </source>
</evidence>
<evidence type="ECO:0000313" key="17">
    <source>
        <dbReference type="Proteomes" id="UP000199701"/>
    </source>
</evidence>
<feature type="active site" description="Proton acceptor" evidence="12">
    <location>
        <position position="345"/>
    </location>
</feature>
<proteinExistence type="inferred from homology"/>
<feature type="active site" description="Proton acceptor" evidence="12">
    <location>
        <position position="375"/>
    </location>
</feature>
<evidence type="ECO:0000256" key="1">
    <source>
        <dbReference type="ARBA" id="ARBA00004275"/>
    </source>
</evidence>
<comment type="similarity">
    <text evidence="2 13">Belongs to the thiolase-like superfamily. Thiolase family.</text>
</comment>
<evidence type="ECO:0000259" key="14">
    <source>
        <dbReference type="Pfam" id="PF00108"/>
    </source>
</evidence>
<dbReference type="NCBIfam" id="TIGR01930">
    <property type="entry name" value="AcCoA-C-Actrans"/>
    <property type="match status" value="1"/>
</dbReference>
<feature type="active site" description="Acyl-thioester intermediate" evidence="12">
    <location>
        <position position="87"/>
    </location>
</feature>